<evidence type="ECO:0000313" key="3">
    <source>
        <dbReference type="Proteomes" id="UP000052052"/>
    </source>
</evidence>
<feature type="compositionally biased region" description="Polar residues" evidence="1">
    <location>
        <begin position="107"/>
        <end position="119"/>
    </location>
</feature>
<accession>A0A0R0CZV5</accession>
<evidence type="ECO:0000313" key="2">
    <source>
        <dbReference type="EMBL" id="KRG71726.1"/>
    </source>
</evidence>
<dbReference type="AlphaFoldDB" id="A0A0R0CZV5"/>
<feature type="region of interest" description="Disordered" evidence="1">
    <location>
        <begin position="106"/>
        <end position="136"/>
    </location>
</feature>
<proteinExistence type="predicted"/>
<dbReference type="STRING" id="344882.ABB29_02130"/>
<organism evidence="2 3">
    <name type="scientific">Pseudoxanthomonas dokdonensis</name>
    <dbReference type="NCBI Taxonomy" id="344882"/>
    <lineage>
        <taxon>Bacteria</taxon>
        <taxon>Pseudomonadati</taxon>
        <taxon>Pseudomonadota</taxon>
        <taxon>Gammaproteobacteria</taxon>
        <taxon>Lysobacterales</taxon>
        <taxon>Lysobacteraceae</taxon>
        <taxon>Pseudoxanthomonas</taxon>
    </lineage>
</organism>
<dbReference type="PATRIC" id="fig|344882.3.peg.1630"/>
<comment type="caution">
    <text evidence="2">The sequence shown here is derived from an EMBL/GenBank/DDBJ whole genome shotgun (WGS) entry which is preliminary data.</text>
</comment>
<dbReference type="EMBL" id="LDJL01000002">
    <property type="protein sequence ID" value="KRG71726.1"/>
    <property type="molecule type" value="Genomic_DNA"/>
</dbReference>
<sequence>MRWDRKRVVERSRHWFWILLFVAYAAAATTIAIDTLNPRYRDLSQVALTTVDSADHVRMSGASQVAAVYRASSGTPFSALPSGSSFRIIWPDGSSETVVVVDPKAVTGSQPLPGSQQAASGKASVDVDLKPVSGQR</sequence>
<gene>
    <name evidence="2" type="ORF">ABB29_02130</name>
</gene>
<reference evidence="2 3" key="1">
    <citation type="submission" date="2015-05" db="EMBL/GenBank/DDBJ databases">
        <title>Genome sequencing and analysis of members of genus Stenotrophomonas.</title>
        <authorList>
            <person name="Patil P.P."/>
            <person name="Midha S."/>
            <person name="Patil P.B."/>
        </authorList>
    </citation>
    <scope>NUCLEOTIDE SEQUENCE [LARGE SCALE GENOMIC DNA]</scope>
    <source>
        <strain evidence="2 3">DSM 21858</strain>
    </source>
</reference>
<evidence type="ECO:0000256" key="1">
    <source>
        <dbReference type="SAM" id="MobiDB-lite"/>
    </source>
</evidence>
<dbReference type="Proteomes" id="UP000052052">
    <property type="component" value="Unassembled WGS sequence"/>
</dbReference>
<keyword evidence="3" id="KW-1185">Reference proteome</keyword>
<dbReference type="OrthoDB" id="6001562at2"/>
<protein>
    <submittedName>
        <fullName evidence="2">Uncharacterized protein</fullName>
    </submittedName>
</protein>
<name>A0A0R0CZV5_9GAMM</name>